<sequence>MEDGFRLRVDRAFGTLASSSPSSPALRSLWSLTDDEVERKEWNRCTDSLNREETPCSSSFDGFFGKDRKTSRKESRNVREELEEDLEDLDDDDEDEQQSRGSSGQSADRDGHNQEEWDIRSSIGLDCTLDNEEEEDEYDKVAIGKENTGDRLYMSDITDHGDYLNSHNVFLNSFEEATRDPRANHQAARMRLKEDDSEAVKLDSSQDFVKTVPAALDPQVSEGGNLKSILKRKGNERDSKPQKRVRFSEMEEPQDLLPVTHLMGTSTVAEDGSSLFQDSHGIPDYLLNPSNYKCYTFDSSSEVDEESNQQAYMDLLSMMKKPNSVDTDLDGTCTDASKSIVFTPKKKANKDPVASCTEVKTLEDGCEESLRKAGLPLGIAAGESQEGEACAMDEEELGTATKDRSSSSQKLARHYRMKVRLDDSDT</sequence>
<dbReference type="PANTHER" id="PTHR13445:SF5">
    <property type="entry name" value="PROTEIN TSSC4"/>
    <property type="match status" value="1"/>
</dbReference>
<dbReference type="AlphaFoldDB" id="A0A9Q0H7W6"/>
<feature type="region of interest" description="Disordered" evidence="1">
    <location>
        <begin position="385"/>
        <end position="413"/>
    </location>
</feature>
<gene>
    <name evidence="2" type="ORF">NE237_020780</name>
</gene>
<feature type="compositionally biased region" description="Acidic residues" evidence="1">
    <location>
        <begin position="129"/>
        <end position="138"/>
    </location>
</feature>
<dbReference type="InterPro" id="IPR029338">
    <property type="entry name" value="TSSC4"/>
</dbReference>
<feature type="compositionally biased region" description="Acidic residues" evidence="1">
    <location>
        <begin position="81"/>
        <end position="96"/>
    </location>
</feature>
<evidence type="ECO:0000313" key="3">
    <source>
        <dbReference type="Proteomes" id="UP001141806"/>
    </source>
</evidence>
<dbReference type="Proteomes" id="UP001141806">
    <property type="component" value="Unassembled WGS sequence"/>
</dbReference>
<reference evidence="2" key="1">
    <citation type="journal article" date="2023" name="Plant J.">
        <title>The genome of the king protea, Protea cynaroides.</title>
        <authorList>
            <person name="Chang J."/>
            <person name="Duong T.A."/>
            <person name="Schoeman C."/>
            <person name="Ma X."/>
            <person name="Roodt D."/>
            <person name="Barker N."/>
            <person name="Li Z."/>
            <person name="Van de Peer Y."/>
            <person name="Mizrachi E."/>
        </authorList>
    </citation>
    <scope>NUCLEOTIDE SEQUENCE</scope>
    <source>
        <tissue evidence="2">Young leaves</tissue>
    </source>
</reference>
<feature type="compositionally biased region" description="Basic and acidic residues" evidence="1">
    <location>
        <begin position="107"/>
        <end position="119"/>
    </location>
</feature>
<evidence type="ECO:0000256" key="1">
    <source>
        <dbReference type="SAM" id="MobiDB-lite"/>
    </source>
</evidence>
<keyword evidence="3" id="KW-1185">Reference proteome</keyword>
<proteinExistence type="predicted"/>
<organism evidence="2 3">
    <name type="scientific">Protea cynaroides</name>
    <dbReference type="NCBI Taxonomy" id="273540"/>
    <lineage>
        <taxon>Eukaryota</taxon>
        <taxon>Viridiplantae</taxon>
        <taxon>Streptophyta</taxon>
        <taxon>Embryophyta</taxon>
        <taxon>Tracheophyta</taxon>
        <taxon>Spermatophyta</taxon>
        <taxon>Magnoliopsida</taxon>
        <taxon>Proteales</taxon>
        <taxon>Proteaceae</taxon>
        <taxon>Protea</taxon>
    </lineage>
</organism>
<dbReference type="PANTHER" id="PTHR13445">
    <property type="entry name" value="TUMOR SUPPRESSING SUBTRANSFERABLE CANDIDATE 4 TSSC4"/>
    <property type="match status" value="1"/>
</dbReference>
<evidence type="ECO:0008006" key="4">
    <source>
        <dbReference type="Google" id="ProtNLM"/>
    </source>
</evidence>
<feature type="compositionally biased region" description="Basic and acidic residues" evidence="1">
    <location>
        <begin position="64"/>
        <end position="80"/>
    </location>
</feature>
<feature type="region of interest" description="Disordered" evidence="1">
    <location>
        <begin position="48"/>
        <end position="147"/>
    </location>
</feature>
<evidence type="ECO:0000313" key="2">
    <source>
        <dbReference type="EMBL" id="KAJ4960870.1"/>
    </source>
</evidence>
<dbReference type="EMBL" id="JAMYWD010000009">
    <property type="protein sequence ID" value="KAJ4960870.1"/>
    <property type="molecule type" value="Genomic_DNA"/>
</dbReference>
<dbReference type="OrthoDB" id="1906282at2759"/>
<name>A0A9Q0H7W6_9MAGN</name>
<accession>A0A9Q0H7W6</accession>
<protein>
    <recommendedName>
        <fullName evidence="4">Protein TSSC4</fullName>
    </recommendedName>
</protein>
<comment type="caution">
    <text evidence="2">The sequence shown here is derived from an EMBL/GenBank/DDBJ whole genome shotgun (WGS) entry which is preliminary data.</text>
</comment>